<keyword evidence="3" id="KW-1185">Reference proteome</keyword>
<evidence type="ECO:0000313" key="3">
    <source>
        <dbReference type="Proteomes" id="UP000054498"/>
    </source>
</evidence>
<dbReference type="KEGG" id="mng:MNEG_6703"/>
<dbReference type="Proteomes" id="UP000054498">
    <property type="component" value="Unassembled WGS sequence"/>
</dbReference>
<gene>
    <name evidence="2" type="ORF">MNEG_6703</name>
</gene>
<feature type="region of interest" description="Disordered" evidence="1">
    <location>
        <begin position="1"/>
        <end position="59"/>
    </location>
</feature>
<dbReference type="AlphaFoldDB" id="A0A0D2N5M9"/>
<sequence>MQFGGELAVTARAPWHSQEAEEALWQRGGGSGPAQAAGGGPVPAPDEQQHQQRPQSTQALVDKLAARHAEAQALLRQLQAAKGRPT</sequence>
<dbReference type="GeneID" id="25739579"/>
<feature type="compositionally biased region" description="Gly residues" evidence="1">
    <location>
        <begin position="27"/>
        <end position="41"/>
    </location>
</feature>
<reference evidence="2 3" key="1">
    <citation type="journal article" date="2013" name="BMC Genomics">
        <title>Reconstruction of the lipid metabolism for the microalga Monoraphidium neglectum from its genome sequence reveals characteristics suitable for biofuel production.</title>
        <authorList>
            <person name="Bogen C."/>
            <person name="Al-Dilaimi A."/>
            <person name="Albersmeier A."/>
            <person name="Wichmann J."/>
            <person name="Grundmann M."/>
            <person name="Rupp O."/>
            <person name="Lauersen K.J."/>
            <person name="Blifernez-Klassen O."/>
            <person name="Kalinowski J."/>
            <person name="Goesmann A."/>
            <person name="Mussgnug J.H."/>
            <person name="Kruse O."/>
        </authorList>
    </citation>
    <scope>NUCLEOTIDE SEQUENCE [LARGE SCALE GENOMIC DNA]</scope>
    <source>
        <strain evidence="2 3">SAG 48.87</strain>
    </source>
</reference>
<accession>A0A0D2N5M9</accession>
<evidence type="ECO:0000256" key="1">
    <source>
        <dbReference type="SAM" id="MobiDB-lite"/>
    </source>
</evidence>
<dbReference type="EMBL" id="KK101335">
    <property type="protein sequence ID" value="KIZ01256.1"/>
    <property type="molecule type" value="Genomic_DNA"/>
</dbReference>
<evidence type="ECO:0000313" key="2">
    <source>
        <dbReference type="EMBL" id="KIZ01256.1"/>
    </source>
</evidence>
<dbReference type="RefSeq" id="XP_013900275.1">
    <property type="nucleotide sequence ID" value="XM_014044821.1"/>
</dbReference>
<protein>
    <submittedName>
        <fullName evidence="2">Uncharacterized protein</fullName>
    </submittedName>
</protein>
<organism evidence="2 3">
    <name type="scientific">Monoraphidium neglectum</name>
    <dbReference type="NCBI Taxonomy" id="145388"/>
    <lineage>
        <taxon>Eukaryota</taxon>
        <taxon>Viridiplantae</taxon>
        <taxon>Chlorophyta</taxon>
        <taxon>core chlorophytes</taxon>
        <taxon>Chlorophyceae</taxon>
        <taxon>CS clade</taxon>
        <taxon>Sphaeropleales</taxon>
        <taxon>Selenastraceae</taxon>
        <taxon>Monoraphidium</taxon>
    </lineage>
</organism>
<name>A0A0D2N5M9_9CHLO</name>
<proteinExistence type="predicted"/>